<evidence type="ECO:0000313" key="2">
    <source>
        <dbReference type="EMBL" id="CAB9499327.1"/>
    </source>
</evidence>
<dbReference type="AlphaFoldDB" id="A0A9N8DAJ7"/>
<dbReference type="Gene3D" id="3.60.21.10">
    <property type="match status" value="1"/>
</dbReference>
<sequence>MVFNTVRSLSLSLLFLAILSIGFTVASVFLLPTATSKVALAHSSSMDSTTTTSKPYFTFGIISDIQYAPIPDGYSTYGTQRFFQYSKDAAAQAAKHFEQEQIPLVVNLGDIIDGKCQEIAKHAGVPMEEGVNVGMECTDRVLEALSTYTCGKLLHTYGNHELYNLSREQIGKKLNIPMVQERPDKDGVGSYVGYFSYLAITNSGRNLRLVVIDSYDIAILGHPKDSPKRIKAEAIMARNNPKDVHPETPKKESEEFQERFEMINGAVDEPQLRWLRKTLTKARENKELCIIISHQPILPKSCFSVTLMWNYDEVLQVLREFKDVVVLSLAGHDHRGGYQIDEESGIHFRVVEGTVETPPPGVTYGFVDMYPKKIVVRGFGGCKSAEYDLSRMQQARV</sequence>
<evidence type="ECO:0000259" key="1">
    <source>
        <dbReference type="Pfam" id="PF00149"/>
    </source>
</evidence>
<dbReference type="EMBL" id="CAICTM010000057">
    <property type="protein sequence ID" value="CAB9499327.1"/>
    <property type="molecule type" value="Genomic_DNA"/>
</dbReference>
<organism evidence="2 3">
    <name type="scientific">Seminavis robusta</name>
    <dbReference type="NCBI Taxonomy" id="568900"/>
    <lineage>
        <taxon>Eukaryota</taxon>
        <taxon>Sar</taxon>
        <taxon>Stramenopiles</taxon>
        <taxon>Ochrophyta</taxon>
        <taxon>Bacillariophyta</taxon>
        <taxon>Bacillariophyceae</taxon>
        <taxon>Bacillariophycidae</taxon>
        <taxon>Naviculales</taxon>
        <taxon>Naviculaceae</taxon>
        <taxon>Seminavis</taxon>
    </lineage>
</organism>
<dbReference type="GO" id="GO:0030145">
    <property type="term" value="F:manganese ion binding"/>
    <property type="evidence" value="ECO:0007669"/>
    <property type="project" value="TreeGrafter"/>
</dbReference>
<dbReference type="GO" id="GO:0047734">
    <property type="term" value="F:CDP-glycerol diphosphatase activity"/>
    <property type="evidence" value="ECO:0007669"/>
    <property type="project" value="TreeGrafter"/>
</dbReference>
<dbReference type="GO" id="GO:0008663">
    <property type="term" value="F:2',3'-cyclic-nucleotide 2'-phosphodiesterase activity"/>
    <property type="evidence" value="ECO:0007669"/>
    <property type="project" value="TreeGrafter"/>
</dbReference>
<dbReference type="InterPro" id="IPR004843">
    <property type="entry name" value="Calcineurin-like_PHP"/>
</dbReference>
<comment type="caution">
    <text evidence="2">The sequence shown here is derived from an EMBL/GenBank/DDBJ whole genome shotgun (WGS) entry which is preliminary data.</text>
</comment>
<feature type="domain" description="Calcineurin-like phosphoesterase" evidence="1">
    <location>
        <begin position="58"/>
        <end position="335"/>
    </location>
</feature>
<dbReference type="InterPro" id="IPR029052">
    <property type="entry name" value="Metallo-depent_PP-like"/>
</dbReference>
<dbReference type="PANTHER" id="PTHR16509:SF1">
    <property type="entry name" value="MANGANESE-DEPENDENT ADP-RIBOSE_CDP-ALCOHOL DIPHOSPHATASE"/>
    <property type="match status" value="1"/>
</dbReference>
<dbReference type="SUPFAM" id="SSF56300">
    <property type="entry name" value="Metallo-dependent phosphatases"/>
    <property type="match status" value="1"/>
</dbReference>
<accession>A0A9N8DAJ7</accession>
<name>A0A9N8DAJ7_9STRA</name>
<dbReference type="Pfam" id="PF00149">
    <property type="entry name" value="Metallophos"/>
    <property type="match status" value="1"/>
</dbReference>
<reference evidence="2" key="1">
    <citation type="submission" date="2020-06" db="EMBL/GenBank/DDBJ databases">
        <authorList>
            <consortium name="Plant Systems Biology data submission"/>
        </authorList>
    </citation>
    <scope>NUCLEOTIDE SEQUENCE</scope>
    <source>
        <strain evidence="2">D6</strain>
    </source>
</reference>
<dbReference type="GO" id="GO:0047631">
    <property type="term" value="F:ADP-ribose diphosphatase activity"/>
    <property type="evidence" value="ECO:0007669"/>
    <property type="project" value="TreeGrafter"/>
</dbReference>
<dbReference type="Proteomes" id="UP001153069">
    <property type="component" value="Unassembled WGS sequence"/>
</dbReference>
<protein>
    <submittedName>
        <fullName evidence="2">Dependent ADP-ribose/CDP-alcohol diphosphatase</fullName>
    </submittedName>
</protein>
<dbReference type="OrthoDB" id="9675250at2759"/>
<proteinExistence type="predicted"/>
<dbReference type="PANTHER" id="PTHR16509">
    <property type="match status" value="1"/>
</dbReference>
<gene>
    <name evidence="2" type="ORF">SEMRO_58_G033800.1</name>
</gene>
<keyword evidence="3" id="KW-1185">Reference proteome</keyword>
<evidence type="ECO:0000313" key="3">
    <source>
        <dbReference type="Proteomes" id="UP001153069"/>
    </source>
</evidence>